<feature type="signal peptide" evidence="2">
    <location>
        <begin position="1"/>
        <end position="27"/>
    </location>
</feature>
<protein>
    <recommendedName>
        <fullName evidence="5">Membrane-associated protein</fullName>
    </recommendedName>
</protein>
<feature type="chain" id="PRO_5007418613" description="Membrane-associated protein" evidence="2">
    <location>
        <begin position="28"/>
        <end position="401"/>
    </location>
</feature>
<evidence type="ECO:0000256" key="2">
    <source>
        <dbReference type="SAM" id="SignalP"/>
    </source>
</evidence>
<comment type="caution">
    <text evidence="3">The sequence shown here is derived from an EMBL/GenBank/DDBJ whole genome shotgun (WGS) entry which is preliminary data.</text>
</comment>
<name>A0A0N0DYG4_LEPPY</name>
<reference evidence="3 4" key="1">
    <citation type="submission" date="2015-07" db="EMBL/GenBank/DDBJ databases">
        <title>High-quality genome of monoxenous trypanosomatid Leptomonas pyrrhocoris.</title>
        <authorList>
            <person name="Flegontov P."/>
            <person name="Butenko A."/>
            <person name="Firsov S."/>
            <person name="Vlcek C."/>
            <person name="Logacheva M.D."/>
            <person name="Field M."/>
            <person name="Filatov D."/>
            <person name="Flegontova O."/>
            <person name="Gerasimov E."/>
            <person name="Jackson A.P."/>
            <person name="Kelly S."/>
            <person name="Opperdoes F."/>
            <person name="O'Reilly A."/>
            <person name="Votypka J."/>
            <person name="Yurchenko V."/>
            <person name="Lukes J."/>
        </authorList>
    </citation>
    <scope>NUCLEOTIDE SEQUENCE [LARGE SCALE GENOMIC DNA]</scope>
    <source>
        <strain evidence="3">H10</strain>
    </source>
</reference>
<dbReference type="VEuPathDB" id="TriTrypDB:LpyrH10_03_2610"/>
<dbReference type="RefSeq" id="XP_015662400.1">
    <property type="nucleotide sequence ID" value="XM_015798922.1"/>
</dbReference>
<sequence>MVSFATRAASLLLTLAMALCCIPTGYAAPEVSTYNMIAGVSGSSYFWSVVSDMIQQQQMLQSMFKAALQDDLQTAAGTDVTVTYKDILVNASAMYVKYTAAVAGPSPTQAEVEARVAADATFPKLTEILTQVKEQVSEIADLVPTNLSVTFPLPVDPNADSSSSGYEVVDSVQYDVLVLFSGPPPAWTTALEANRHRVSADVAAAVQALMDSSKLRNDVEVRGMHVLAEDASTKSMGSGAGGLLVRLNVVSSATTAMTSRHLSTTEYASVLLLLDTTTLSATFRALSGSTATVVVEETTSVAATGVSDECDASCKGMIVMTAVVVALVAIVVVLTLIAICCPCCCVRSPREDYVVNGKQKYAVQTSAAEAINVYGDENIAESHAPTTVAPVRTSSNEPTIE</sequence>
<gene>
    <name evidence="3" type="ORF">ABB37_02110</name>
</gene>
<evidence type="ECO:0008006" key="5">
    <source>
        <dbReference type="Google" id="ProtNLM"/>
    </source>
</evidence>
<evidence type="ECO:0000313" key="3">
    <source>
        <dbReference type="EMBL" id="KPA83962.1"/>
    </source>
</evidence>
<feature type="transmembrane region" description="Helical" evidence="1">
    <location>
        <begin position="317"/>
        <end position="341"/>
    </location>
</feature>
<dbReference type="AlphaFoldDB" id="A0A0N0DYG4"/>
<keyword evidence="1" id="KW-1133">Transmembrane helix</keyword>
<dbReference type="EMBL" id="LGTL01000003">
    <property type="protein sequence ID" value="KPA83961.1"/>
    <property type="molecule type" value="Genomic_DNA"/>
</dbReference>
<organism evidence="3 4">
    <name type="scientific">Leptomonas pyrrhocoris</name>
    <name type="common">Firebug parasite</name>
    <dbReference type="NCBI Taxonomy" id="157538"/>
    <lineage>
        <taxon>Eukaryota</taxon>
        <taxon>Discoba</taxon>
        <taxon>Euglenozoa</taxon>
        <taxon>Kinetoplastea</taxon>
        <taxon>Metakinetoplastina</taxon>
        <taxon>Trypanosomatida</taxon>
        <taxon>Trypanosomatidae</taxon>
        <taxon>Leishmaniinae</taxon>
        <taxon>Leptomonas</taxon>
    </lineage>
</organism>
<keyword evidence="1" id="KW-0472">Membrane</keyword>
<dbReference type="GeneID" id="26902405"/>
<dbReference type="Proteomes" id="UP000037923">
    <property type="component" value="Unassembled WGS sequence"/>
</dbReference>
<keyword evidence="4" id="KW-1185">Reference proteome</keyword>
<evidence type="ECO:0000313" key="4">
    <source>
        <dbReference type="Proteomes" id="UP000037923"/>
    </source>
</evidence>
<dbReference type="EMBL" id="LGTL01000003">
    <property type="protein sequence ID" value="KPA83963.1"/>
    <property type="molecule type" value="Genomic_DNA"/>
</dbReference>
<dbReference type="OMA" id="NASHYFA"/>
<proteinExistence type="predicted"/>
<dbReference type="EMBL" id="LGTL01000003">
    <property type="protein sequence ID" value="KPA83962.1"/>
    <property type="molecule type" value="Genomic_DNA"/>
</dbReference>
<evidence type="ECO:0000256" key="1">
    <source>
        <dbReference type="SAM" id="Phobius"/>
    </source>
</evidence>
<keyword evidence="2" id="KW-0732">Signal</keyword>
<accession>A0A0N0DYG4</accession>
<dbReference type="RefSeq" id="XP_015662401.1">
    <property type="nucleotide sequence ID" value="XM_015798923.1"/>
</dbReference>
<keyword evidence="1" id="KW-0812">Transmembrane</keyword>
<dbReference type="RefSeq" id="XP_015662402.1">
    <property type="nucleotide sequence ID" value="XM_015798924.1"/>
</dbReference>